<gene>
    <name evidence="1" type="ORF">YSA_00729</name>
</gene>
<dbReference type="EMBL" id="CP003588">
    <property type="protein sequence ID" value="AFK67173.1"/>
    <property type="molecule type" value="Genomic_DNA"/>
</dbReference>
<dbReference type="AlphaFoldDB" id="I3UNV2"/>
<reference evidence="1 2" key="1">
    <citation type="journal article" date="2012" name="J. Bacteriol.">
        <title>Complete Genome Sequence of the Naphthalene-Degrading Pseudomonas putida Strain ND6.</title>
        <authorList>
            <person name="Li S."/>
            <person name="Zhao H."/>
            <person name="Li Y."/>
            <person name="Niu S."/>
            <person name="Cai B."/>
        </authorList>
    </citation>
    <scope>NUCLEOTIDE SEQUENCE [LARGE SCALE GENOMIC DNA]</scope>
    <source>
        <strain evidence="1 2">ND6</strain>
    </source>
</reference>
<sequence>MACADLIGVPSGIRTYDRTILSAIDATTLLQNPTILSKSLVPRPFLVTFIAERYYSKFFGVKTCRD</sequence>
<evidence type="ECO:0000313" key="2">
    <source>
        <dbReference type="Proteomes" id="UP000005268"/>
    </source>
</evidence>
<dbReference type="KEGG" id="ppi:YSA_00729"/>
<name>I3UNV2_PSEPU</name>
<evidence type="ECO:0000313" key="1">
    <source>
        <dbReference type="EMBL" id="AFK67173.1"/>
    </source>
</evidence>
<dbReference type="Proteomes" id="UP000005268">
    <property type="component" value="Chromosome"/>
</dbReference>
<dbReference type="HOGENOM" id="CLU_2827961_0_0_6"/>
<proteinExistence type="predicted"/>
<accession>I3UNV2</accession>
<protein>
    <submittedName>
        <fullName evidence="1">Uncharacterized protein</fullName>
    </submittedName>
</protein>
<organism evidence="1 2">
    <name type="scientific">Pseudomonas putida ND6</name>
    <dbReference type="NCBI Taxonomy" id="231023"/>
    <lineage>
        <taxon>Bacteria</taxon>
        <taxon>Pseudomonadati</taxon>
        <taxon>Pseudomonadota</taxon>
        <taxon>Gammaproteobacteria</taxon>
        <taxon>Pseudomonadales</taxon>
        <taxon>Pseudomonadaceae</taxon>
        <taxon>Pseudomonas</taxon>
    </lineage>
</organism>